<organism evidence="3 4">
    <name type="scientific">Homarus americanus</name>
    <name type="common">American lobster</name>
    <dbReference type="NCBI Taxonomy" id="6706"/>
    <lineage>
        <taxon>Eukaryota</taxon>
        <taxon>Metazoa</taxon>
        <taxon>Ecdysozoa</taxon>
        <taxon>Arthropoda</taxon>
        <taxon>Crustacea</taxon>
        <taxon>Multicrustacea</taxon>
        <taxon>Malacostraca</taxon>
        <taxon>Eumalacostraca</taxon>
        <taxon>Eucarida</taxon>
        <taxon>Decapoda</taxon>
        <taxon>Pleocyemata</taxon>
        <taxon>Astacidea</taxon>
        <taxon>Nephropoidea</taxon>
        <taxon>Nephropidae</taxon>
        <taxon>Homarus</taxon>
    </lineage>
</organism>
<gene>
    <name evidence="3" type="ORF">Hamer_G020212</name>
</gene>
<dbReference type="InterPro" id="IPR039061">
    <property type="entry name" value="MTBP"/>
</dbReference>
<dbReference type="Pfam" id="PF14920">
    <property type="entry name" value="MTBP_C"/>
    <property type="match status" value="1"/>
</dbReference>
<protein>
    <submittedName>
        <fullName evidence="3">Putative MDM2-binding-containing protein</fullName>
    </submittedName>
</protein>
<dbReference type="GO" id="GO:0031396">
    <property type="term" value="P:regulation of protein ubiquitination"/>
    <property type="evidence" value="ECO:0007669"/>
    <property type="project" value="InterPro"/>
</dbReference>
<dbReference type="InterPro" id="IPR029418">
    <property type="entry name" value="MTBP_C"/>
</dbReference>
<dbReference type="PANTHER" id="PTHR14382">
    <property type="entry name" value="MDM2-BINDING PROTEIN"/>
    <property type="match status" value="1"/>
</dbReference>
<dbReference type="PANTHER" id="PTHR14382:SF1">
    <property type="entry name" value="MDM2-BINDING PROTEIN"/>
    <property type="match status" value="1"/>
</dbReference>
<reference evidence="3" key="1">
    <citation type="journal article" date="2021" name="Sci. Adv.">
        <title>The American lobster genome reveals insights on longevity, neural, and immune adaptations.</title>
        <authorList>
            <person name="Polinski J.M."/>
            <person name="Zimin A.V."/>
            <person name="Clark K.F."/>
            <person name="Kohn A.B."/>
            <person name="Sadowski N."/>
            <person name="Timp W."/>
            <person name="Ptitsyn A."/>
            <person name="Khanna P."/>
            <person name="Romanova D.Y."/>
            <person name="Williams P."/>
            <person name="Greenwood S.J."/>
            <person name="Moroz L.L."/>
            <person name="Walt D.R."/>
            <person name="Bodnar A.G."/>
        </authorList>
    </citation>
    <scope>NUCLEOTIDE SEQUENCE</scope>
    <source>
        <strain evidence="3">GMGI-L3</strain>
    </source>
</reference>
<dbReference type="Proteomes" id="UP000747542">
    <property type="component" value="Unassembled WGS sequence"/>
</dbReference>
<dbReference type="AlphaFoldDB" id="A0A8J5T9Y7"/>
<proteinExistence type="predicted"/>
<feature type="region of interest" description="Disordered" evidence="1">
    <location>
        <begin position="233"/>
        <end position="255"/>
    </location>
</feature>
<dbReference type="EMBL" id="JAHLQT010009370">
    <property type="protein sequence ID" value="KAG7173580.1"/>
    <property type="molecule type" value="Genomic_DNA"/>
</dbReference>
<evidence type="ECO:0000259" key="2">
    <source>
        <dbReference type="Pfam" id="PF14920"/>
    </source>
</evidence>
<feature type="non-terminal residue" evidence="3">
    <location>
        <position position="767"/>
    </location>
</feature>
<dbReference type="GO" id="GO:0007089">
    <property type="term" value="P:traversing start control point of mitotic cell cycle"/>
    <property type="evidence" value="ECO:0007669"/>
    <property type="project" value="TreeGrafter"/>
</dbReference>
<accession>A0A8J5T9Y7</accession>
<feature type="compositionally biased region" description="Acidic residues" evidence="1">
    <location>
        <begin position="233"/>
        <end position="243"/>
    </location>
</feature>
<comment type="caution">
    <text evidence="3">The sequence shown here is derived from an EMBL/GenBank/DDBJ whole genome shotgun (WGS) entry which is preliminary data.</text>
</comment>
<sequence>MDKILLYISTERKNFFINEELEAALQVLKQENKKPNACGHLVRLASATIHTDEGNEASVEDACTMTLWHEWAKQDHLQKLYVNQENVTLENENIEKEEECIFSEVPEFYGALRRIQQWHFGGLYITCKDRELVEEWPNFMPLSITSGCSENSDSDQALPAPVNQEEMVDDPTPSTSLPRNREVLSVCEFWRKYNIKNAVDRIVEAWRKINVATVLHAWKPLFTNSKQQPTVEEMLEEDEEQEEQQATQEDDVRPGEPTTLQLTVVLISIARLSEQLQEYDTRPHPRNLICLECKTLYMSRVNARQQARITRYLHKAQPVINALANITLGDDDGTTGDIEVLGDLLLEELPQSFEGFDAEIVKNIICTFWRGHLTLGEERTGDTLLLPECTVQCIHGQPALGTNSKQSYSMMQMATLIRLHYSPLPPTLEGIRSATTEEWKRSNAEGHFDLIPILHFKGFHQTLNMLILSEGGDKEKNYQSEEEGRVLDLLKETPRLTSLHMAAFSHLSLNLSQQINKRLVRASQPVNELTEETKRELEAAASEELLRCLLMIPAPPPILPTTFCSVLPETAVSNIEWAEYIALVKAEAEAEKSSLARRHSGDLLGGLAPPPQTEAILTLEAGQLTKLFTKSGQPIDRVRRKMIKHTSSGQHPFKIKSTLKEVKSLTWPEALYAHHHGIYYNVNEWHEKFVEQCNQKLRVAVVESLEKEGMKMKNPLFKVCFKKLFTVCRPFALDVIGRGSTSKNMEKIARAHVKQVIEFERLKTKKR</sequence>
<feature type="region of interest" description="Disordered" evidence="1">
    <location>
        <begin position="148"/>
        <end position="177"/>
    </location>
</feature>
<feature type="domain" description="MDN2-binding protein C-terminal" evidence="2">
    <location>
        <begin position="693"/>
        <end position="757"/>
    </location>
</feature>
<evidence type="ECO:0000313" key="3">
    <source>
        <dbReference type="EMBL" id="KAG7173580.1"/>
    </source>
</evidence>
<name>A0A8J5T9Y7_HOMAM</name>
<evidence type="ECO:0000313" key="4">
    <source>
        <dbReference type="Proteomes" id="UP000747542"/>
    </source>
</evidence>
<evidence type="ECO:0000256" key="1">
    <source>
        <dbReference type="SAM" id="MobiDB-lite"/>
    </source>
</evidence>
<keyword evidence="4" id="KW-1185">Reference proteome</keyword>
<dbReference type="GO" id="GO:0034501">
    <property type="term" value="P:protein localization to kinetochore"/>
    <property type="evidence" value="ECO:0007669"/>
    <property type="project" value="TreeGrafter"/>
</dbReference>
<dbReference type="GO" id="GO:0000776">
    <property type="term" value="C:kinetochore"/>
    <property type="evidence" value="ECO:0007669"/>
    <property type="project" value="TreeGrafter"/>
</dbReference>